<sequence>MAATTVASVNVSSKVSQMAGTAVKAQKALSFAPLGAIKPTVCSAEKADFGKVAKQAGAALALAAVVSTSTLANPDEVYADVAGLTPCSESAAFTKTKKKEIKKLTQRQKLYEAGSAPYLALQDSIDKTNRRFDFYASQGVLCGADGLPHLIVDGDLNHLGEFVVPGLGFLYVAGWIGWVGRRYLVEVAKSENPTEKEIIIDVPLARTLLMDGAVWPIAAWMDLLNGSLLEKKENITVSPR</sequence>
<dbReference type="GO" id="GO:0009543">
    <property type="term" value="C:chloroplast thylakoid lumen"/>
    <property type="evidence" value="ECO:0007669"/>
    <property type="project" value="UniProtKB-SubCell"/>
</dbReference>
<comment type="subcellular location">
    <subcellularLocation>
        <location evidence="4">Plastid</location>
        <location evidence="4">Chloroplast thylakoid lumen</location>
    </subcellularLocation>
</comment>
<dbReference type="FunFam" id="1.10.8.110:FF:000001">
    <property type="entry name" value="Photosystem I reaction center subunit III"/>
    <property type="match status" value="1"/>
</dbReference>
<evidence type="ECO:0000256" key="1">
    <source>
        <dbReference type="ARBA" id="ARBA00008386"/>
    </source>
</evidence>
<evidence type="ECO:0000256" key="2">
    <source>
        <dbReference type="ARBA" id="ARBA00022531"/>
    </source>
</evidence>
<reference evidence="5" key="1">
    <citation type="journal article" date="2021" name="Plant Cell">
        <title>Unique peripheral antennas in the photosystems of the streptophyte alga Mesostigma viride.</title>
        <authorList>
            <person name="Aso M."/>
            <person name="Matsumae R."/>
            <person name="Tanaka A."/>
            <person name="Tanaka R."/>
            <person name="Takabayashi A."/>
        </authorList>
    </citation>
    <scope>NUCLEOTIDE SEQUENCE</scope>
    <source>
        <tissue evidence="5">Whole cell</tissue>
    </source>
</reference>
<protein>
    <recommendedName>
        <fullName evidence="4">Photosystem I reaction center subunit III</fullName>
    </recommendedName>
    <alternativeName>
        <fullName evidence="4">PSI-F</fullName>
    </alternativeName>
</protein>
<dbReference type="GO" id="GO:0009538">
    <property type="term" value="C:photosystem I reaction center"/>
    <property type="evidence" value="ECO:0007669"/>
    <property type="project" value="UniProtKB-UniRule"/>
</dbReference>
<organism evidence="5">
    <name type="scientific">Mesostigma viride</name>
    <name type="common">Green alga</name>
    <dbReference type="NCBI Taxonomy" id="41882"/>
    <lineage>
        <taxon>Eukaryota</taxon>
        <taxon>Viridiplantae</taxon>
        <taxon>Streptophyta</taxon>
        <taxon>Mesostigmatophyceae</taxon>
        <taxon>Mesostigmatales</taxon>
        <taxon>Mesostigmataceae</taxon>
        <taxon>Mesostigma</taxon>
    </lineage>
</organism>
<dbReference type="PANTHER" id="PTHR34939">
    <property type="entry name" value="PHOTOSYSTEM I REACTION CENTER SUBUNIT III, CHLOROPLASTIC"/>
    <property type="match status" value="1"/>
</dbReference>
<evidence type="ECO:0000313" key="5">
    <source>
        <dbReference type="EMBL" id="LAC45506.1"/>
    </source>
</evidence>
<keyword evidence="4" id="KW-0934">Plastid</keyword>
<keyword evidence="2 4" id="KW-0602">Photosynthesis</keyword>
<dbReference type="GO" id="GO:0009535">
    <property type="term" value="C:chloroplast thylakoid membrane"/>
    <property type="evidence" value="ECO:0007669"/>
    <property type="project" value="TreeGrafter"/>
</dbReference>
<dbReference type="PANTHER" id="PTHR34939:SF1">
    <property type="entry name" value="PHOTOSYSTEM I REACTION CENTER SUBUNIT III, CHLOROPLASTIC"/>
    <property type="match status" value="1"/>
</dbReference>
<evidence type="ECO:0000256" key="3">
    <source>
        <dbReference type="ARBA" id="ARBA00022836"/>
    </source>
</evidence>
<dbReference type="Pfam" id="PF02507">
    <property type="entry name" value="PSI_PsaF"/>
    <property type="match status" value="1"/>
</dbReference>
<comment type="similarity">
    <text evidence="1 4">Belongs to the PsaF family.</text>
</comment>
<dbReference type="InterPro" id="IPR003666">
    <property type="entry name" value="PSI_PsaF"/>
</dbReference>
<keyword evidence="4" id="KW-0793">Thylakoid</keyword>
<name>A0A7S4X4Y6_MESVI</name>
<dbReference type="SUPFAM" id="SSF81536">
    <property type="entry name" value="Subunit III of photosystem I reaction centre, PsaF"/>
    <property type="match status" value="1"/>
</dbReference>
<accession>A0A7S4X4Y6</accession>
<evidence type="ECO:0000256" key="4">
    <source>
        <dbReference type="RuleBase" id="RU368107"/>
    </source>
</evidence>
<comment type="function">
    <text evidence="4">Participates in efficiency of electron transfer from plastocyanin to P700 (or cytochrome c553 in algae and cyanobacteria). This plastocyanin-docking protein contributes to the specific association of plastocyanin to PSI.</text>
</comment>
<keyword evidence="4" id="KW-0150">Chloroplast</keyword>
<dbReference type="InterPro" id="IPR036577">
    <property type="entry name" value="PSI_PsaF_sf"/>
</dbReference>
<proteinExistence type="evidence at transcript level"/>
<dbReference type="AlphaFoldDB" id="A0A7S4X4Y6"/>
<gene>
    <name evidence="5" type="primary">PSAF</name>
</gene>
<dbReference type="EMBL" id="ICQU01000021">
    <property type="protein sequence ID" value="LAC45506.1"/>
    <property type="molecule type" value="mRNA"/>
</dbReference>
<dbReference type="Gene3D" id="1.10.8.110">
    <property type="entry name" value="Photosystem I PsaF, reaction centre subunit III"/>
    <property type="match status" value="1"/>
</dbReference>
<dbReference type="GO" id="GO:0015979">
    <property type="term" value="P:photosynthesis"/>
    <property type="evidence" value="ECO:0007669"/>
    <property type="project" value="UniProtKB-UniRule"/>
</dbReference>
<keyword evidence="3 4" id="KW-0603">Photosystem I</keyword>